<dbReference type="SUPFAM" id="SSF57783">
    <property type="entry name" value="Zinc beta-ribbon"/>
    <property type="match status" value="1"/>
</dbReference>
<dbReference type="GO" id="GO:0003677">
    <property type="term" value="F:DNA binding"/>
    <property type="evidence" value="ECO:0007669"/>
    <property type="project" value="InterPro"/>
</dbReference>
<proteinExistence type="predicted"/>
<accession>A0A1I4QDP8</accession>
<dbReference type="AlphaFoldDB" id="A0A1I4QDP8"/>
<dbReference type="InterPro" id="IPR039459">
    <property type="entry name" value="RepB-like_DNA_primase_dom"/>
</dbReference>
<dbReference type="RefSeq" id="WP_091485821.1">
    <property type="nucleotide sequence ID" value="NZ_FOTR01000016.1"/>
</dbReference>
<dbReference type="Gene3D" id="3.90.580.10">
    <property type="entry name" value="Zinc finger, CHC2-type domain"/>
    <property type="match status" value="1"/>
</dbReference>
<dbReference type="GO" id="GO:0008270">
    <property type="term" value="F:zinc ion binding"/>
    <property type="evidence" value="ECO:0007669"/>
    <property type="project" value="InterPro"/>
</dbReference>
<reference evidence="3" key="1">
    <citation type="submission" date="2016-10" db="EMBL/GenBank/DDBJ databases">
        <authorList>
            <person name="Varghese N."/>
            <person name="Submissions S."/>
        </authorList>
    </citation>
    <scope>NUCLEOTIDE SEQUENCE [LARGE SCALE GENOMIC DNA]</scope>
    <source>
        <strain evidence="3">CGMCC 1.4250</strain>
    </source>
</reference>
<name>A0A1I4QDP8_9BACI</name>
<protein>
    <recommendedName>
        <fullName evidence="1">RepB-like DNA primase domain-containing protein</fullName>
    </recommendedName>
</protein>
<dbReference type="Proteomes" id="UP000198565">
    <property type="component" value="Unassembled WGS sequence"/>
</dbReference>
<evidence type="ECO:0000259" key="1">
    <source>
        <dbReference type="Pfam" id="PF16793"/>
    </source>
</evidence>
<evidence type="ECO:0000313" key="3">
    <source>
        <dbReference type="Proteomes" id="UP000198565"/>
    </source>
</evidence>
<gene>
    <name evidence="2" type="ORF">SAMN04487943_1168</name>
</gene>
<sequence length="625" mass="73243">MEVYKTEKFFRDVHRGKSINFRCINKKNVFDYNGLYNEKTKDILSQFNEQDYEIYFLVNSGGFKSKEITSYNSVFLDLDCGKDEEGNYMETKIVNDYKYKKSLELSEFEVPPSYIIETRNGYHVYWLLENGATAQDFMICQERLIEYFDGDPVVKNPNRLLRVPNYYWCKDKDSKFLVRTLQSEGHRYEIQHIISLLPKVKGSVKREKSTHSKKECNSFLSIEGTNPPAGSHIDLIINKDIVELQQLIKPKEVELTSHMQVYDYLKKQDLAKFLGLDGYNFNCIFHEDNTPSAGFVKNEETGHFIYNCLSSSCNVSYNIIQVIQSLTSWDTPECLTFLRKVFKVRYPESKWKQEREAALNENIKTVSSQEFGLRYKELNQFVTRYYDFFLLFHKITLDHIYTENFTDAQGNPVFFISTRKLAQHLNKDSKTISKRCSILAYLGLIRKLPESEIPSHMLKKAKEIARKSKHGKITSYYSIPIYDKVNLNFSQEKAIQYTELGFTVKGFSRELIYRSLGEEEANRVYPLMNGKAISENSLKVSSQVELIILQQIEDKCWTSEKEILDIIYSENGRKNYYEKLIKRILPEIVEKYSLVKIRLKKSIKLNFGIQINGYPFIITTNENLK</sequence>
<dbReference type="Gene3D" id="3.30.70.1790">
    <property type="entry name" value="RepB DNA-primase, N-terminal domain"/>
    <property type="match status" value="1"/>
</dbReference>
<feature type="domain" description="RepB-like DNA primase" evidence="1">
    <location>
        <begin position="100"/>
        <end position="189"/>
    </location>
</feature>
<dbReference type="EMBL" id="FOTR01000016">
    <property type="protein sequence ID" value="SFM38178.1"/>
    <property type="molecule type" value="Genomic_DNA"/>
</dbReference>
<dbReference type="GO" id="GO:0006260">
    <property type="term" value="P:DNA replication"/>
    <property type="evidence" value="ECO:0007669"/>
    <property type="project" value="InterPro"/>
</dbReference>
<dbReference type="OrthoDB" id="581132at2"/>
<dbReference type="InterPro" id="IPR036977">
    <property type="entry name" value="DNA_primase_Znf_CHC2"/>
</dbReference>
<dbReference type="Pfam" id="PF16793">
    <property type="entry name" value="RepB_primase"/>
    <property type="match status" value="1"/>
</dbReference>
<evidence type="ECO:0000313" key="2">
    <source>
        <dbReference type="EMBL" id="SFM38178.1"/>
    </source>
</evidence>
<organism evidence="2 3">
    <name type="scientific">Gracilibacillus orientalis</name>
    <dbReference type="NCBI Taxonomy" id="334253"/>
    <lineage>
        <taxon>Bacteria</taxon>
        <taxon>Bacillati</taxon>
        <taxon>Bacillota</taxon>
        <taxon>Bacilli</taxon>
        <taxon>Bacillales</taxon>
        <taxon>Bacillaceae</taxon>
        <taxon>Gracilibacillus</taxon>
    </lineage>
</organism>
<keyword evidence="3" id="KW-1185">Reference proteome</keyword>